<dbReference type="AlphaFoldDB" id="A0A3G9JQA8"/>
<dbReference type="KEGG" id="ebm:SG0102_13820"/>
<evidence type="ECO:0000313" key="1">
    <source>
        <dbReference type="EMBL" id="BBH26448.1"/>
    </source>
</evidence>
<dbReference type="OrthoDB" id="9797779at2"/>
<reference evidence="1 2" key="1">
    <citation type="submission" date="2018-11" db="EMBL/GenBank/DDBJ databases">
        <title>Novel Erysipelotrichaceae bacterium isolated from small intestine of a swine.</title>
        <authorList>
            <person name="Kim J.S."/>
            <person name="Choe H."/>
            <person name="Lee Y.R."/>
            <person name="Kim K.M."/>
            <person name="Park D.S."/>
        </authorList>
    </citation>
    <scope>NUCLEOTIDE SEQUENCE [LARGE SCALE GENOMIC DNA]</scope>
    <source>
        <strain evidence="1 2">SG0102</strain>
    </source>
</reference>
<gene>
    <name evidence="1" type="primary">ybbK</name>
    <name evidence="1" type="ORF">SG0102_13820</name>
</gene>
<dbReference type="InterPro" id="IPR007553">
    <property type="entry name" value="2-thiour_desulf"/>
</dbReference>
<dbReference type="Proteomes" id="UP000268059">
    <property type="component" value="Chromosome"/>
</dbReference>
<dbReference type="RefSeq" id="WP_125119314.1">
    <property type="nucleotide sequence ID" value="NZ_AP019309.1"/>
</dbReference>
<name>A0A3G9JQA8_9FIRM</name>
<dbReference type="EMBL" id="AP019309">
    <property type="protein sequence ID" value="BBH26448.1"/>
    <property type="molecule type" value="Genomic_DNA"/>
</dbReference>
<dbReference type="PANTHER" id="PTHR30087">
    <property type="entry name" value="INNER MEMBRANE PROTEIN"/>
    <property type="match status" value="1"/>
</dbReference>
<proteinExistence type="predicted"/>
<dbReference type="FunCoup" id="A0A3G9JQA8">
    <property type="interactions" value="30"/>
</dbReference>
<keyword evidence="2" id="KW-1185">Reference proteome</keyword>
<accession>A0A3G9JQA8</accession>
<dbReference type="Pfam" id="PF04463">
    <property type="entry name" value="2-thiour_desulf"/>
    <property type="match status" value="1"/>
</dbReference>
<evidence type="ECO:0000313" key="2">
    <source>
        <dbReference type="Proteomes" id="UP000268059"/>
    </source>
</evidence>
<sequence>MIGVSACLLGVNCTYRGDANTQEKLKALFEKGEAVAICPEVLGGLMTPRAPSEIISENPLRIQTNRGIDVTKAYLHGAQKALAYLQRHNITTVVLKANSPSCGIGHIYDGTFSHTLIPGDGITARILKANGISLLSEKDLIEMEEEQ</sequence>
<protein>
    <submittedName>
        <fullName evidence="1">Uncharacterized protein</fullName>
    </submittedName>
</protein>
<dbReference type="PANTHER" id="PTHR30087:SF1">
    <property type="entry name" value="HYPOTHETICAL CYTOSOLIC PROTEIN"/>
    <property type="match status" value="1"/>
</dbReference>
<dbReference type="InParanoid" id="A0A3G9JQA8"/>
<organism evidence="1 2">
    <name type="scientific">Intestinibaculum porci</name>
    <dbReference type="NCBI Taxonomy" id="2487118"/>
    <lineage>
        <taxon>Bacteria</taxon>
        <taxon>Bacillati</taxon>
        <taxon>Bacillota</taxon>
        <taxon>Erysipelotrichia</taxon>
        <taxon>Erysipelotrichales</taxon>
        <taxon>Erysipelotrichaceae</taxon>
        <taxon>Intestinibaculum</taxon>
    </lineage>
</organism>